<feature type="transmembrane region" description="Helical" evidence="1">
    <location>
        <begin position="12"/>
        <end position="32"/>
    </location>
</feature>
<keyword evidence="1" id="KW-0472">Membrane</keyword>
<protein>
    <submittedName>
        <fullName evidence="2">Uncharacterized protein</fullName>
    </submittedName>
</protein>
<keyword evidence="1" id="KW-0812">Transmembrane</keyword>
<keyword evidence="1" id="KW-1133">Transmembrane helix</keyword>
<evidence type="ECO:0000313" key="3">
    <source>
        <dbReference type="Proteomes" id="UP000194885"/>
    </source>
</evidence>
<organism evidence="2 3">
    <name type="scientific">Enterococcus faecium</name>
    <name type="common">Streptococcus faecium</name>
    <dbReference type="NCBI Taxonomy" id="1352"/>
    <lineage>
        <taxon>Bacteria</taxon>
        <taxon>Bacillati</taxon>
        <taxon>Bacillota</taxon>
        <taxon>Bacilli</taxon>
        <taxon>Lactobacillales</taxon>
        <taxon>Enterococcaceae</taxon>
        <taxon>Enterococcus</taxon>
    </lineage>
</organism>
<name>A0A242FM32_ENTFC</name>
<sequence>MRMIAQKITEVAAVVYIEAETAVILFFYYKYLKKVRTYYMNQLNLRKSLGDNPVFALNKRLK</sequence>
<dbReference type="Proteomes" id="UP000194885">
    <property type="component" value="Unassembled WGS sequence"/>
</dbReference>
<dbReference type="AlphaFoldDB" id="A0A242FM32"/>
<proteinExistence type="predicted"/>
<reference evidence="2 3" key="1">
    <citation type="submission" date="2017-05" db="EMBL/GenBank/DDBJ databases">
        <title>The Genome Sequence of Enterococcus faecium 7H8_DIV0219.</title>
        <authorList>
            <consortium name="The Broad Institute Genomics Platform"/>
            <consortium name="The Broad Institute Genomic Center for Infectious Diseases"/>
            <person name="Earl A."/>
            <person name="Manson A."/>
            <person name="Schwartman J."/>
            <person name="Gilmore M."/>
            <person name="Abouelleil A."/>
            <person name="Cao P."/>
            <person name="Chapman S."/>
            <person name="Cusick C."/>
            <person name="Shea T."/>
            <person name="Young S."/>
            <person name="Neafsey D."/>
            <person name="Nusbaum C."/>
            <person name="Birren B."/>
        </authorList>
    </citation>
    <scope>NUCLEOTIDE SEQUENCE [LARGE SCALE GENOMIC DNA]</scope>
    <source>
        <strain evidence="2 3">7H8_DIV0219</strain>
    </source>
</reference>
<evidence type="ECO:0000256" key="1">
    <source>
        <dbReference type="SAM" id="Phobius"/>
    </source>
</evidence>
<comment type="caution">
    <text evidence="2">The sequence shown here is derived from an EMBL/GenBank/DDBJ whole genome shotgun (WGS) entry which is preliminary data.</text>
</comment>
<accession>A0A242FM32</accession>
<gene>
    <name evidence="2" type="ORF">A5810_002579</name>
</gene>
<evidence type="ECO:0000313" key="2">
    <source>
        <dbReference type="EMBL" id="OTN93120.1"/>
    </source>
</evidence>
<dbReference type="EMBL" id="NGKW01000005">
    <property type="protein sequence ID" value="OTN93120.1"/>
    <property type="molecule type" value="Genomic_DNA"/>
</dbReference>